<keyword evidence="2" id="KW-0472">Membrane</keyword>
<feature type="transmembrane region" description="Helical" evidence="2">
    <location>
        <begin position="7"/>
        <end position="26"/>
    </location>
</feature>
<accession>A0AAV9Y1Q5</accession>
<sequence length="300" mass="34391">MLKSKLFVLIINIFPVLQNLFFFWFVGADETYTFYLIEPKIYNDLINDIKKEANTTKNQAATPSEYSTEENKNLGFNTEKYICRESHLVFVSKQYEKEIDTTLSLNIKGHDHNRLSFLLLLGADKCILESSEDSPVKLTVRIINKLLTSRPFYNEFECECKFVRNGKSKNTNNFSLYCGYDTDVVDITGYWSNKEKGGSIINFNSLTSTTNRTEEIEPKPSKNPPSGPSKGKYSDFFWKNAEAPFGEKFSPNTMLTCRVNGDSLSNKERAQSECSADEQQLIINIFHGILKKIIEYINKS</sequence>
<evidence type="ECO:0000313" key="4">
    <source>
        <dbReference type="Proteomes" id="UP001311799"/>
    </source>
</evidence>
<evidence type="ECO:0000256" key="2">
    <source>
        <dbReference type="SAM" id="Phobius"/>
    </source>
</evidence>
<evidence type="ECO:0000313" key="3">
    <source>
        <dbReference type="EMBL" id="KAK6588601.1"/>
    </source>
</evidence>
<organism evidence="3 4">
    <name type="scientific">Cryptosporidium xiaoi</name>
    <dbReference type="NCBI Taxonomy" id="659607"/>
    <lineage>
        <taxon>Eukaryota</taxon>
        <taxon>Sar</taxon>
        <taxon>Alveolata</taxon>
        <taxon>Apicomplexa</taxon>
        <taxon>Conoidasida</taxon>
        <taxon>Coccidia</taxon>
        <taxon>Eucoccidiorida</taxon>
        <taxon>Eimeriorina</taxon>
        <taxon>Cryptosporidiidae</taxon>
        <taxon>Cryptosporidium</taxon>
    </lineage>
</organism>
<dbReference type="AlphaFoldDB" id="A0AAV9Y1Q5"/>
<proteinExistence type="predicted"/>
<name>A0AAV9Y1Q5_9CRYT</name>
<gene>
    <name evidence="3" type="ORF">RS030_4662</name>
</gene>
<feature type="region of interest" description="Disordered" evidence="1">
    <location>
        <begin position="211"/>
        <end position="230"/>
    </location>
</feature>
<comment type="caution">
    <text evidence="3">The sequence shown here is derived from an EMBL/GenBank/DDBJ whole genome shotgun (WGS) entry which is preliminary data.</text>
</comment>
<evidence type="ECO:0000256" key="1">
    <source>
        <dbReference type="SAM" id="MobiDB-lite"/>
    </source>
</evidence>
<keyword evidence="2" id="KW-1133">Transmembrane helix</keyword>
<dbReference type="EMBL" id="JAWDEY010000032">
    <property type="protein sequence ID" value="KAK6588601.1"/>
    <property type="molecule type" value="Genomic_DNA"/>
</dbReference>
<keyword evidence="4" id="KW-1185">Reference proteome</keyword>
<dbReference type="Proteomes" id="UP001311799">
    <property type="component" value="Unassembled WGS sequence"/>
</dbReference>
<reference evidence="3 4" key="1">
    <citation type="submission" date="2023-10" db="EMBL/GenBank/DDBJ databases">
        <title>Comparative genomics analysis reveals potential genetic determinants of host preference in Cryptosporidium xiaoi.</title>
        <authorList>
            <person name="Xiao L."/>
            <person name="Li J."/>
        </authorList>
    </citation>
    <scope>NUCLEOTIDE SEQUENCE [LARGE SCALE GENOMIC DNA]</scope>
    <source>
        <strain evidence="3 4">52996</strain>
    </source>
</reference>
<protein>
    <submittedName>
        <fullName evidence="3">Uncharacterized protein</fullName>
    </submittedName>
</protein>
<keyword evidence="2" id="KW-0812">Transmembrane</keyword>